<dbReference type="EMBL" id="JAOCZP010000001">
    <property type="protein sequence ID" value="MCT7373868.1"/>
    <property type="molecule type" value="Genomic_DNA"/>
</dbReference>
<organism evidence="2 3">
    <name type="scientific">Chelativorans salis</name>
    <dbReference type="NCBI Taxonomy" id="2978478"/>
    <lineage>
        <taxon>Bacteria</taxon>
        <taxon>Pseudomonadati</taxon>
        <taxon>Pseudomonadota</taxon>
        <taxon>Alphaproteobacteria</taxon>
        <taxon>Hyphomicrobiales</taxon>
        <taxon>Phyllobacteriaceae</taxon>
        <taxon>Chelativorans</taxon>
    </lineage>
</organism>
<feature type="compositionally biased region" description="Basic and acidic residues" evidence="1">
    <location>
        <begin position="157"/>
        <end position="175"/>
    </location>
</feature>
<sequence>MNSLGSGARIGGGRSRMGPKAIGAALAVSAIVLSACSGTTYGTGTTSEEQLVQDLTGVLSLAPKKKAPIDYSPRPGIVKPPSTEVLPPPQESLASAGNPAWPESPEQRLARVRAEATANQDNPLYRPNIVQDVDNGASTGAGGTGIRFSESGMVKPEILERGARTRNEQRLEVQRRQQMAKQGSPTTRRYLSDPPTELRQPAPTAPTDQLGEDEWKKERAAKKAGAETGGLRRLIPWLN</sequence>
<evidence type="ECO:0000313" key="3">
    <source>
        <dbReference type="Proteomes" id="UP001320831"/>
    </source>
</evidence>
<evidence type="ECO:0000313" key="2">
    <source>
        <dbReference type="EMBL" id="MCT7373868.1"/>
    </source>
</evidence>
<dbReference type="RefSeq" id="WP_260900202.1">
    <property type="nucleotide sequence ID" value="NZ_JAOCZP010000001.1"/>
</dbReference>
<gene>
    <name evidence="2" type="ORF">N5A92_02285</name>
</gene>
<reference evidence="2 3" key="1">
    <citation type="submission" date="2022-09" db="EMBL/GenBank/DDBJ databases">
        <title>Chelativorans salina sp. nov., a novel slightly halophilic bacterium isolated from a saline lake sediment enrichment.</title>
        <authorList>
            <person name="Gao L."/>
            <person name="Fang B.-Z."/>
            <person name="Li W.-J."/>
        </authorList>
    </citation>
    <scope>NUCLEOTIDE SEQUENCE [LARGE SCALE GENOMIC DNA]</scope>
    <source>
        <strain evidence="2 3">EGI FJ00035</strain>
    </source>
</reference>
<evidence type="ECO:0000256" key="1">
    <source>
        <dbReference type="SAM" id="MobiDB-lite"/>
    </source>
</evidence>
<feature type="compositionally biased region" description="Polar residues" evidence="1">
    <location>
        <begin position="176"/>
        <end position="189"/>
    </location>
</feature>
<protein>
    <recommendedName>
        <fullName evidence="4">DUF3035 domain-containing protein</fullName>
    </recommendedName>
</protein>
<feature type="region of interest" description="Disordered" evidence="1">
    <location>
        <begin position="153"/>
        <end position="239"/>
    </location>
</feature>
<proteinExistence type="predicted"/>
<keyword evidence="3" id="KW-1185">Reference proteome</keyword>
<dbReference type="Proteomes" id="UP001320831">
    <property type="component" value="Unassembled WGS sequence"/>
</dbReference>
<comment type="caution">
    <text evidence="2">The sequence shown here is derived from an EMBL/GenBank/DDBJ whole genome shotgun (WGS) entry which is preliminary data.</text>
</comment>
<name>A0ABT2LHF6_9HYPH</name>
<accession>A0ABT2LHF6</accession>
<evidence type="ECO:0008006" key="4">
    <source>
        <dbReference type="Google" id="ProtNLM"/>
    </source>
</evidence>